<gene>
    <name evidence="3" type="ORF">ERS852491_01184</name>
</gene>
<evidence type="ECO:0000313" key="3">
    <source>
        <dbReference type="EMBL" id="CUO06461.1"/>
    </source>
</evidence>
<protein>
    <submittedName>
        <fullName evidence="3">Transcriptional repressor DicA</fullName>
    </submittedName>
</protein>
<dbReference type="InterPro" id="IPR001387">
    <property type="entry name" value="Cro/C1-type_HTH"/>
</dbReference>
<accession>A0A174BZ09</accession>
<dbReference type="AlphaFoldDB" id="A0A174BZ09"/>
<keyword evidence="1" id="KW-0238">DNA-binding</keyword>
<dbReference type="PANTHER" id="PTHR46558:SF11">
    <property type="entry name" value="HTH-TYPE TRANSCRIPTIONAL REGULATOR XRE"/>
    <property type="match status" value="1"/>
</dbReference>
<dbReference type="Pfam" id="PF01381">
    <property type="entry name" value="HTH_3"/>
    <property type="match status" value="1"/>
</dbReference>
<sequence length="346" mass="40430">MKINQIIREKRKELSLTQEQVAELLGVSTPAVNKWEKGSTYPDITLLPALARLLKMDLNTLLSFNEDLTDVEIENFVNELDKVVQEQGYQTAFQMAIDKIHEYPTCDRLVYSAILYLDGARWLYSVPEPEQYEETFETFYKRLSVNEIPEIRDIAISMLISYARNRGEYSKAEELINTLPFSTIDKEEQLAILYQQQKKYTDAEKFWEHRILNGVTEIQTALINMLEIALCENRNMDADFFADMYETITCTFSFPEWMRYNAHLQLALDKKDKDESLSILSKMLPAMRKEWKSQNCKLYRNLDGTEVTALSSKVADSLCEELNSKDEFAFMRDCTEFRELMTQMNS</sequence>
<dbReference type="CDD" id="cd00093">
    <property type="entry name" value="HTH_XRE"/>
    <property type="match status" value="1"/>
</dbReference>
<reference evidence="3 4" key="1">
    <citation type="submission" date="2015-09" db="EMBL/GenBank/DDBJ databases">
        <authorList>
            <consortium name="Pathogen Informatics"/>
        </authorList>
    </citation>
    <scope>NUCLEOTIDE SEQUENCE [LARGE SCALE GENOMIC DNA]</scope>
    <source>
        <strain evidence="3 4">2789STDY5834876</strain>
    </source>
</reference>
<name>A0A174BZ09_9FIRM</name>
<dbReference type="PROSITE" id="PS50943">
    <property type="entry name" value="HTH_CROC1"/>
    <property type="match status" value="1"/>
</dbReference>
<dbReference type="GO" id="GO:0003677">
    <property type="term" value="F:DNA binding"/>
    <property type="evidence" value="ECO:0007669"/>
    <property type="project" value="UniProtKB-KW"/>
</dbReference>
<feature type="domain" description="HTH cro/C1-type" evidence="2">
    <location>
        <begin position="7"/>
        <end position="61"/>
    </location>
</feature>
<dbReference type="RefSeq" id="WP_055151935.1">
    <property type="nucleotide sequence ID" value="NZ_CYZU01000008.1"/>
</dbReference>
<dbReference type="Gene3D" id="1.10.260.40">
    <property type="entry name" value="lambda repressor-like DNA-binding domains"/>
    <property type="match status" value="1"/>
</dbReference>
<evidence type="ECO:0000256" key="1">
    <source>
        <dbReference type="ARBA" id="ARBA00023125"/>
    </source>
</evidence>
<dbReference type="SMART" id="SM00530">
    <property type="entry name" value="HTH_XRE"/>
    <property type="match status" value="1"/>
</dbReference>
<dbReference type="OrthoDB" id="9812495at2"/>
<dbReference type="PANTHER" id="PTHR46558">
    <property type="entry name" value="TRACRIPTIONAL REGULATORY PROTEIN-RELATED-RELATED"/>
    <property type="match status" value="1"/>
</dbReference>
<organism evidence="3 4">
    <name type="scientific">Faecalicatena contorta</name>
    <dbReference type="NCBI Taxonomy" id="39482"/>
    <lineage>
        <taxon>Bacteria</taxon>
        <taxon>Bacillati</taxon>
        <taxon>Bacillota</taxon>
        <taxon>Clostridia</taxon>
        <taxon>Lachnospirales</taxon>
        <taxon>Lachnospiraceae</taxon>
        <taxon>Faecalicatena</taxon>
    </lineage>
</organism>
<dbReference type="SUPFAM" id="SSF47413">
    <property type="entry name" value="lambda repressor-like DNA-binding domains"/>
    <property type="match status" value="1"/>
</dbReference>
<dbReference type="STRING" id="39482.ERS852491_01184"/>
<evidence type="ECO:0000313" key="4">
    <source>
        <dbReference type="Proteomes" id="UP000095544"/>
    </source>
</evidence>
<dbReference type="EMBL" id="CYZU01000008">
    <property type="protein sequence ID" value="CUO06461.1"/>
    <property type="molecule type" value="Genomic_DNA"/>
</dbReference>
<dbReference type="Proteomes" id="UP000095544">
    <property type="component" value="Unassembled WGS sequence"/>
</dbReference>
<proteinExistence type="predicted"/>
<evidence type="ECO:0000259" key="2">
    <source>
        <dbReference type="PROSITE" id="PS50943"/>
    </source>
</evidence>
<dbReference type="InterPro" id="IPR010982">
    <property type="entry name" value="Lambda_DNA-bd_dom_sf"/>
</dbReference>